<keyword evidence="2" id="KW-1185">Reference proteome</keyword>
<dbReference type="RefSeq" id="WP_119896933.1">
    <property type="nucleotide sequence ID" value="NZ_QNRC01000010.1"/>
</dbReference>
<sequence length="81" mass="8970">MIGFHHLEPAWDNLQDGTEAETGGYWAVQLIDRRTGQVHRRNGSPVAIVSAEPQRAAAELLKGRDPALWQARIDPLPGSWS</sequence>
<dbReference type="OrthoDB" id="7775285at2"/>
<dbReference type="Proteomes" id="UP000283587">
    <property type="component" value="Unassembled WGS sequence"/>
</dbReference>
<dbReference type="EMBL" id="QZEW01000013">
    <property type="protein sequence ID" value="RJL19926.1"/>
    <property type="molecule type" value="Genomic_DNA"/>
</dbReference>
<evidence type="ECO:0000313" key="2">
    <source>
        <dbReference type="Proteomes" id="UP000283587"/>
    </source>
</evidence>
<accession>A0A419AAF2</accession>
<comment type="caution">
    <text evidence="1">The sequence shown here is derived from an EMBL/GenBank/DDBJ whole genome shotgun (WGS) entry which is preliminary data.</text>
</comment>
<protein>
    <submittedName>
        <fullName evidence="1">Uncharacterized protein</fullName>
    </submittedName>
</protein>
<evidence type="ECO:0000313" key="1">
    <source>
        <dbReference type="EMBL" id="RJL19926.1"/>
    </source>
</evidence>
<dbReference type="AlphaFoldDB" id="A0A419AAF2"/>
<proteinExistence type="predicted"/>
<gene>
    <name evidence="1" type="ORF">D3P05_04190</name>
</gene>
<name>A0A419AAF2_9RHOB</name>
<organism evidence="1 2">
    <name type="scientific">Paracoccus siganidrum</name>
    <dbReference type="NCBI Taxonomy" id="1276757"/>
    <lineage>
        <taxon>Bacteria</taxon>
        <taxon>Pseudomonadati</taxon>
        <taxon>Pseudomonadota</taxon>
        <taxon>Alphaproteobacteria</taxon>
        <taxon>Rhodobacterales</taxon>
        <taxon>Paracoccaceae</taxon>
        <taxon>Paracoccus</taxon>
    </lineage>
</organism>
<reference evidence="2" key="1">
    <citation type="submission" date="2018-09" db="EMBL/GenBank/DDBJ databases">
        <title>Paracoccus onubensis nov. sp. a moderate halophilic bacterium isolated from Gruta de las Maravillas (Aracena, Spain).</title>
        <authorList>
            <person name="Jurado V."/>
            <person name="Gutierrez-Patricio S."/>
            <person name="Gonzalez-Pimentel J.L."/>
            <person name="Miller A.Z."/>
            <person name="Laiz L."/>
            <person name="Saiz-Jimenez C."/>
        </authorList>
    </citation>
    <scope>NUCLEOTIDE SEQUENCE [LARGE SCALE GENOMIC DNA]</scope>
    <source>
        <strain evidence="2">DSM 26381</strain>
    </source>
</reference>